<dbReference type="SUPFAM" id="SSF56954">
    <property type="entry name" value="Outer membrane efflux proteins (OEP)"/>
    <property type="match status" value="1"/>
</dbReference>
<feature type="signal peptide" evidence="3">
    <location>
        <begin position="1"/>
        <end position="25"/>
    </location>
</feature>
<sequence length="419" mass="43778">MNGHHGQQRAFVLLGSLAALMPAGAAWSQSAPPYAQLLRQARDNPRVTALDADVARAQGLAQQARARLNPSLSVYAENFIGDRTRNATDQQQTTFQVDQPIELGGKRSARIAAGEAGVVAAQARGLDGRLGYATELARAYAGAEIAERRIGLAEANLEAASGDLKVARALVDAGKEARLRQVQAETELNTVQADLEDARAQRTVALARLSALAGSLTPFTGVSESLLDRLEARPASGPVDPLQSTAVRVADAEREAAARQVAVQQRLAIPNITAQLGVRQVRLASGPAVVAGVAILLPFFDRNKGNIAAAQAELQGAEARAAVVRLDAEANARTAGALIGAADARAAAAARTLATAQEAYRLARIAYGAGKSPLIELIAARRNLGLAEGVVVDATAARFNARIDFARRQGLTITGEPVQ</sequence>
<feature type="coiled-coil region" evidence="2">
    <location>
        <begin position="300"/>
        <end position="327"/>
    </location>
</feature>
<dbReference type="RefSeq" id="WP_189677747.1">
    <property type="nucleotide sequence ID" value="NZ_BNAQ01000011.1"/>
</dbReference>
<dbReference type="InterPro" id="IPR010131">
    <property type="entry name" value="MdtP/NodT-like"/>
</dbReference>
<dbReference type="Proteomes" id="UP000652430">
    <property type="component" value="Unassembled WGS sequence"/>
</dbReference>
<evidence type="ECO:0000313" key="4">
    <source>
        <dbReference type="EMBL" id="GHH25933.1"/>
    </source>
</evidence>
<dbReference type="Pfam" id="PF02321">
    <property type="entry name" value="OEP"/>
    <property type="match status" value="2"/>
</dbReference>
<reference evidence="5" key="1">
    <citation type="journal article" date="2019" name="Int. J. Syst. Evol. Microbiol.">
        <title>The Global Catalogue of Microorganisms (GCM) 10K type strain sequencing project: providing services to taxonomists for standard genome sequencing and annotation.</title>
        <authorList>
            <consortium name="The Broad Institute Genomics Platform"/>
            <consortium name="The Broad Institute Genome Sequencing Center for Infectious Disease"/>
            <person name="Wu L."/>
            <person name="Ma J."/>
        </authorList>
    </citation>
    <scope>NUCLEOTIDE SEQUENCE [LARGE SCALE GENOMIC DNA]</scope>
    <source>
        <strain evidence="5">CGMCC 1.8957</strain>
    </source>
</reference>
<name>A0ABQ3LU88_9SPHN</name>
<gene>
    <name evidence="4" type="ORF">GCM10008023_39860</name>
</gene>
<keyword evidence="3" id="KW-0732">Signal</keyword>
<dbReference type="EMBL" id="BNAQ01000011">
    <property type="protein sequence ID" value="GHH25933.1"/>
    <property type="molecule type" value="Genomic_DNA"/>
</dbReference>
<evidence type="ECO:0000256" key="1">
    <source>
        <dbReference type="ARBA" id="ARBA00007613"/>
    </source>
</evidence>
<feature type="chain" id="PRO_5045514844" evidence="3">
    <location>
        <begin position="26"/>
        <end position="419"/>
    </location>
</feature>
<organism evidence="4 5">
    <name type="scientific">Sphingomonas glacialis</name>
    <dbReference type="NCBI Taxonomy" id="658225"/>
    <lineage>
        <taxon>Bacteria</taxon>
        <taxon>Pseudomonadati</taxon>
        <taxon>Pseudomonadota</taxon>
        <taxon>Alphaproteobacteria</taxon>
        <taxon>Sphingomonadales</taxon>
        <taxon>Sphingomonadaceae</taxon>
        <taxon>Sphingomonas</taxon>
    </lineage>
</organism>
<keyword evidence="2" id="KW-0175">Coiled coil</keyword>
<dbReference type="PANTHER" id="PTHR30203">
    <property type="entry name" value="OUTER MEMBRANE CATION EFFLUX PROTEIN"/>
    <property type="match status" value="1"/>
</dbReference>
<keyword evidence="5" id="KW-1185">Reference proteome</keyword>
<evidence type="ECO:0000313" key="5">
    <source>
        <dbReference type="Proteomes" id="UP000652430"/>
    </source>
</evidence>
<comment type="caution">
    <text evidence="4">The sequence shown here is derived from an EMBL/GenBank/DDBJ whole genome shotgun (WGS) entry which is preliminary data.</text>
</comment>
<comment type="similarity">
    <text evidence="1">Belongs to the outer membrane factor (OMF) (TC 1.B.17) family.</text>
</comment>
<dbReference type="InterPro" id="IPR003423">
    <property type="entry name" value="OMP_efflux"/>
</dbReference>
<evidence type="ECO:0000256" key="2">
    <source>
        <dbReference type="SAM" id="Coils"/>
    </source>
</evidence>
<feature type="coiled-coil region" evidence="2">
    <location>
        <begin position="143"/>
        <end position="201"/>
    </location>
</feature>
<protein>
    <submittedName>
        <fullName evidence="4">Metal transporter</fullName>
    </submittedName>
</protein>
<dbReference type="PANTHER" id="PTHR30203:SF24">
    <property type="entry name" value="BLR4935 PROTEIN"/>
    <property type="match status" value="1"/>
</dbReference>
<proteinExistence type="inferred from homology"/>
<accession>A0ABQ3LU88</accession>
<dbReference type="Gene3D" id="1.20.1600.10">
    <property type="entry name" value="Outer membrane efflux proteins (OEP)"/>
    <property type="match status" value="1"/>
</dbReference>
<evidence type="ECO:0000256" key="3">
    <source>
        <dbReference type="SAM" id="SignalP"/>
    </source>
</evidence>